<keyword evidence="2" id="KW-0028">Amino-acid biosynthesis</keyword>
<evidence type="ECO:0000256" key="2">
    <source>
        <dbReference type="ARBA" id="ARBA00022605"/>
    </source>
</evidence>
<gene>
    <name evidence="12" type="ORF">C2G38_2230700</name>
</gene>
<keyword evidence="5" id="KW-0486">Methionine biosynthesis</keyword>
<evidence type="ECO:0000256" key="1">
    <source>
        <dbReference type="ARBA" id="ARBA00001933"/>
    </source>
</evidence>
<accession>A0A397TXH6</accession>
<comment type="similarity">
    <text evidence="11">Belongs to the trans-sulfuration enzymes family.</text>
</comment>
<dbReference type="Proteomes" id="UP000266673">
    <property type="component" value="Unassembled WGS sequence"/>
</dbReference>
<dbReference type="STRING" id="44941.A0A397TXH6"/>
<reference evidence="12 13" key="1">
    <citation type="submission" date="2018-06" db="EMBL/GenBank/DDBJ databases">
        <title>Comparative genomics reveals the genomic features of Rhizophagus irregularis, R. cerebriforme, R. diaphanum and Gigaspora rosea, and their symbiotic lifestyle signature.</title>
        <authorList>
            <person name="Morin E."/>
            <person name="San Clemente H."/>
            <person name="Chen E.C.H."/>
            <person name="De La Providencia I."/>
            <person name="Hainaut M."/>
            <person name="Kuo A."/>
            <person name="Kohler A."/>
            <person name="Murat C."/>
            <person name="Tang N."/>
            <person name="Roy S."/>
            <person name="Loubradou J."/>
            <person name="Henrissat B."/>
            <person name="Grigoriev I.V."/>
            <person name="Corradi N."/>
            <person name="Roux C."/>
            <person name="Martin F.M."/>
        </authorList>
    </citation>
    <scope>NUCLEOTIDE SEQUENCE [LARGE SCALE GENOMIC DNA]</scope>
    <source>
        <strain evidence="12 13">DAOM 194757</strain>
    </source>
</reference>
<dbReference type="PANTHER" id="PTHR42699:SF1">
    <property type="entry name" value="CYSTATHIONINE GAMMA-SYNTHASE-RELATED"/>
    <property type="match status" value="1"/>
</dbReference>
<comment type="function">
    <text evidence="8">Catalyzes the formation of L-cystathionine from O-succinyl-L-homoserine (OSHS) and L-cysteine, via a gamma-replacement reaction. In the absence of thiol, catalyzes gamma-elimination to form 2-oxobutanoate, succinate and ammonia.</text>
</comment>
<comment type="catalytic activity">
    <reaction evidence="7">
        <text>O-succinyl-L-homoserine + L-cysteine = L,L-cystathionine + succinate + H(+)</text>
        <dbReference type="Rhea" id="RHEA:20397"/>
        <dbReference type="ChEBI" id="CHEBI:15378"/>
        <dbReference type="ChEBI" id="CHEBI:30031"/>
        <dbReference type="ChEBI" id="CHEBI:35235"/>
        <dbReference type="ChEBI" id="CHEBI:57661"/>
        <dbReference type="ChEBI" id="CHEBI:58161"/>
        <dbReference type="EC" id="2.5.1.48"/>
    </reaction>
</comment>
<dbReference type="GO" id="GO:0003962">
    <property type="term" value="F:cystathionine gamma-synthase activity"/>
    <property type="evidence" value="ECO:0007669"/>
    <property type="project" value="UniProtKB-EC"/>
</dbReference>
<evidence type="ECO:0000256" key="8">
    <source>
        <dbReference type="ARBA" id="ARBA00058439"/>
    </source>
</evidence>
<evidence type="ECO:0000256" key="10">
    <source>
        <dbReference type="ARBA" id="ARBA00083849"/>
    </source>
</evidence>
<dbReference type="PANTHER" id="PTHR42699">
    <property type="match status" value="1"/>
</dbReference>
<evidence type="ECO:0000256" key="11">
    <source>
        <dbReference type="RuleBase" id="RU362118"/>
    </source>
</evidence>
<dbReference type="InterPro" id="IPR015421">
    <property type="entry name" value="PyrdxlP-dep_Trfase_major"/>
</dbReference>
<keyword evidence="13" id="KW-1185">Reference proteome</keyword>
<dbReference type="InterPro" id="IPR000277">
    <property type="entry name" value="Cys/Met-Metab_PyrdxlP-dep_enz"/>
</dbReference>
<dbReference type="Pfam" id="PF01053">
    <property type="entry name" value="Cys_Met_Meta_PP"/>
    <property type="match status" value="1"/>
</dbReference>
<evidence type="ECO:0000256" key="3">
    <source>
        <dbReference type="ARBA" id="ARBA00022679"/>
    </source>
</evidence>
<dbReference type="AlphaFoldDB" id="A0A397TXH6"/>
<dbReference type="GO" id="GO:0019346">
    <property type="term" value="P:transsulfuration"/>
    <property type="evidence" value="ECO:0007669"/>
    <property type="project" value="InterPro"/>
</dbReference>
<protein>
    <recommendedName>
        <fullName evidence="9">cystathionine gamma-synthase</fullName>
        <ecNumber evidence="9">2.5.1.48</ecNumber>
    </recommendedName>
    <alternativeName>
        <fullName evidence="10">O-succinylhomoserine (thiol)-lyase</fullName>
    </alternativeName>
</protein>
<evidence type="ECO:0000256" key="6">
    <source>
        <dbReference type="ARBA" id="ARBA00029440"/>
    </source>
</evidence>
<dbReference type="FunFam" id="3.90.1150.10:FF:000063">
    <property type="entry name" value="Probable cystathionine gamma-synthase"/>
    <property type="match status" value="1"/>
</dbReference>
<evidence type="ECO:0000256" key="7">
    <source>
        <dbReference type="ARBA" id="ARBA00051441"/>
    </source>
</evidence>
<evidence type="ECO:0000256" key="4">
    <source>
        <dbReference type="ARBA" id="ARBA00022898"/>
    </source>
</evidence>
<dbReference type="EC" id="2.5.1.48" evidence="9"/>
<evidence type="ECO:0000313" key="12">
    <source>
        <dbReference type="EMBL" id="RIB01477.1"/>
    </source>
</evidence>
<proteinExistence type="inferred from homology"/>
<dbReference type="OrthoDB" id="10047078at2759"/>
<comment type="caution">
    <text evidence="12">The sequence shown here is derived from an EMBL/GenBank/DDBJ whole genome shotgun (WGS) entry which is preliminary data.</text>
</comment>
<dbReference type="InterPro" id="IPR015424">
    <property type="entry name" value="PyrdxlP-dep_Trfase"/>
</dbReference>
<keyword evidence="3 12" id="KW-0808">Transferase</keyword>
<dbReference type="PROSITE" id="PS00868">
    <property type="entry name" value="CYS_MET_METAB_PP"/>
    <property type="match status" value="1"/>
</dbReference>
<comment type="cofactor">
    <cofactor evidence="1 11">
        <name>pyridoxal 5'-phosphate</name>
        <dbReference type="ChEBI" id="CHEBI:597326"/>
    </cofactor>
</comment>
<dbReference type="GO" id="GO:0030170">
    <property type="term" value="F:pyridoxal phosphate binding"/>
    <property type="evidence" value="ECO:0007669"/>
    <property type="project" value="InterPro"/>
</dbReference>
<dbReference type="InterPro" id="IPR015422">
    <property type="entry name" value="PyrdxlP-dep_Trfase_small"/>
</dbReference>
<comment type="pathway">
    <text evidence="6">Amino-acid biosynthesis.</text>
</comment>
<organism evidence="12 13">
    <name type="scientific">Gigaspora rosea</name>
    <dbReference type="NCBI Taxonomy" id="44941"/>
    <lineage>
        <taxon>Eukaryota</taxon>
        <taxon>Fungi</taxon>
        <taxon>Fungi incertae sedis</taxon>
        <taxon>Mucoromycota</taxon>
        <taxon>Glomeromycotina</taxon>
        <taxon>Glomeromycetes</taxon>
        <taxon>Diversisporales</taxon>
        <taxon>Gigasporaceae</taxon>
        <taxon>Gigaspora</taxon>
    </lineage>
</organism>
<evidence type="ECO:0000256" key="9">
    <source>
        <dbReference type="ARBA" id="ARBA00066530"/>
    </source>
</evidence>
<dbReference type="Gene3D" id="3.90.1150.10">
    <property type="entry name" value="Aspartate Aminotransferase, domain 1"/>
    <property type="match status" value="1"/>
</dbReference>
<evidence type="ECO:0000313" key="13">
    <source>
        <dbReference type="Proteomes" id="UP000266673"/>
    </source>
</evidence>
<dbReference type="GO" id="GO:0009086">
    <property type="term" value="P:methionine biosynthetic process"/>
    <property type="evidence" value="ECO:0007669"/>
    <property type="project" value="UniProtKB-KW"/>
</dbReference>
<dbReference type="EMBL" id="QKWP01003098">
    <property type="protein sequence ID" value="RIB01477.1"/>
    <property type="molecule type" value="Genomic_DNA"/>
</dbReference>
<evidence type="ECO:0000256" key="5">
    <source>
        <dbReference type="ARBA" id="ARBA00023167"/>
    </source>
</evidence>
<name>A0A397TXH6_9GLOM</name>
<keyword evidence="4 11" id="KW-0663">Pyridoxal phosphate</keyword>
<dbReference type="InterPro" id="IPR051750">
    <property type="entry name" value="Trans-sulfuration_enzymes"/>
</dbReference>
<dbReference type="SUPFAM" id="SSF53383">
    <property type="entry name" value="PLP-dependent transferases"/>
    <property type="match status" value="1"/>
</dbReference>
<dbReference type="FunFam" id="3.40.640.10:FF:000111">
    <property type="entry name" value="Cystathionine gamma-synthase"/>
    <property type="match status" value="1"/>
</dbReference>
<dbReference type="Gene3D" id="3.40.640.10">
    <property type="entry name" value="Type I PLP-dependent aspartate aminotransferase-like (Major domain)"/>
    <property type="match status" value="1"/>
</dbReference>
<sequence>MPTTSFSSPPTDVGCPIPPNTPHAISVALPTWQDAVDYEEGRERVVSRMLSGYPRFFISKEIQQLMSVYEQKFAKPSESCFLFPSRKTAERCRDYLRRYYESSNPACLRLAEITIVTPDQSKSLIQGNITLHLVLFPKEALSVAKSFWQHTGDGISSRLAERSLNLLQTQFDEQNTKNFNKVSTTRASFCKRYSNGQISNGLNLTYEPKETLSTNISSIDNSIFVEQNFYVEERYGRNLPISFAEKAKLELRRRIANTLRIENISRLTESFEQVIKNVTEDDVFLFPTGMSSIFHAHQFLLTAFPPKKSICFGFTYVDTLKILQKFGPGCYFYGNGLSSDIDEIENLLESGEKILALFCEFPSNPLLKSPDLRRLRILADKYDFPIVVDETIGNFVNVKVFEWADITVSSLTKIFSGDSNVMGGGLILNPQRRYYEELKKVINNEYEDLLWGEDAIFLERNSRTFRERIMKINENTEEICKLLKNNPKVKNIYYPKYVTPDIYLQYKTVKGGFGGLFSITFYSDLAAQQFFDSLVIAKGPSLGTNFTLACPYTILAHYHELDWASRYGVEPGLIRVSVGLEDKNVLLKMFQQSLDAITE</sequence>
<dbReference type="InterPro" id="IPR054542">
    <property type="entry name" value="Cys_met_metab_PP"/>
</dbReference>